<dbReference type="Pfam" id="PF04185">
    <property type="entry name" value="Phosphoesterase"/>
    <property type="match status" value="1"/>
</dbReference>
<dbReference type="Gene3D" id="3.40.720.10">
    <property type="entry name" value="Alkaline Phosphatase, subunit A"/>
    <property type="match status" value="1"/>
</dbReference>
<proteinExistence type="predicted"/>
<dbReference type="PANTHER" id="PTHR31956:SF1">
    <property type="entry name" value="NON-SPECIFIC PHOSPHOLIPASE C1"/>
    <property type="match status" value="1"/>
</dbReference>
<dbReference type="KEGG" id="adin:H7849_19010"/>
<dbReference type="Proteomes" id="UP000515312">
    <property type="component" value="Chromosome"/>
</dbReference>
<dbReference type="RefSeq" id="WP_186741583.1">
    <property type="nucleotide sequence ID" value="NZ_CP060394.1"/>
</dbReference>
<dbReference type="PANTHER" id="PTHR31956">
    <property type="entry name" value="NON-SPECIFIC PHOSPHOLIPASE C4-RELATED"/>
    <property type="match status" value="1"/>
</dbReference>
<gene>
    <name evidence="2" type="ORF">H7849_19010</name>
</gene>
<evidence type="ECO:0000313" key="3">
    <source>
        <dbReference type="Proteomes" id="UP000515312"/>
    </source>
</evidence>
<protein>
    <recommendedName>
        <fullName evidence="4">Phospholipase C</fullName>
    </recommendedName>
</protein>
<sequence length="140" mass="14925">MWWAQVPEPSVVGNPAIAGPLGLGFRVPMLIISPFSRGGFVSSDLFDHTSVLRFLETRFGAEVPNLTAWRRSTVGDMTSAFNFIKPDTSIPTLPSTVAGLPSTIAECVNNLAAFSAYQLPTPQVMPTQEDGSAIRPSGAC</sequence>
<dbReference type="GO" id="GO:0042578">
    <property type="term" value="F:phosphoric ester hydrolase activity"/>
    <property type="evidence" value="ECO:0007669"/>
    <property type="project" value="UniProtKB-ARBA"/>
</dbReference>
<evidence type="ECO:0000256" key="1">
    <source>
        <dbReference type="ARBA" id="ARBA00022801"/>
    </source>
</evidence>
<evidence type="ECO:0008006" key="4">
    <source>
        <dbReference type="Google" id="ProtNLM"/>
    </source>
</evidence>
<accession>A0A7G8BF47</accession>
<keyword evidence="1" id="KW-0378">Hydrolase</keyword>
<dbReference type="EMBL" id="CP060394">
    <property type="protein sequence ID" value="QNI31167.1"/>
    <property type="molecule type" value="Genomic_DNA"/>
</dbReference>
<reference evidence="2 3" key="1">
    <citation type="submission" date="2020-08" db="EMBL/GenBank/DDBJ databases">
        <title>Edaphobacter telluris sp. nov. and Acidobacterium dinghuensis sp. nov., two acidobacteria isolated from forest soil.</title>
        <authorList>
            <person name="Fu J."/>
            <person name="Qiu L."/>
        </authorList>
    </citation>
    <scope>NUCLEOTIDE SEQUENCE [LARGE SCALE GENOMIC DNA]</scope>
    <source>
        <strain evidence="2">4Y35</strain>
    </source>
</reference>
<dbReference type="AlphaFoldDB" id="A0A7G8BF47"/>
<keyword evidence="3" id="KW-1185">Reference proteome</keyword>
<dbReference type="InterPro" id="IPR007312">
    <property type="entry name" value="Phosphoesterase"/>
</dbReference>
<name>A0A7G8BF47_9BACT</name>
<dbReference type="InterPro" id="IPR017850">
    <property type="entry name" value="Alkaline_phosphatase_core_sf"/>
</dbReference>
<organism evidence="2 3">
    <name type="scientific">Alloacidobacterium dinghuense</name>
    <dbReference type="NCBI Taxonomy" id="2763107"/>
    <lineage>
        <taxon>Bacteria</taxon>
        <taxon>Pseudomonadati</taxon>
        <taxon>Acidobacteriota</taxon>
        <taxon>Terriglobia</taxon>
        <taxon>Terriglobales</taxon>
        <taxon>Acidobacteriaceae</taxon>
        <taxon>Alloacidobacterium</taxon>
    </lineage>
</organism>
<evidence type="ECO:0000313" key="2">
    <source>
        <dbReference type="EMBL" id="QNI31167.1"/>
    </source>
</evidence>